<dbReference type="Gene3D" id="1.10.10.10">
    <property type="entry name" value="Winged helix-like DNA-binding domain superfamily/Winged helix DNA-binding domain"/>
    <property type="match status" value="1"/>
</dbReference>
<evidence type="ECO:0000259" key="1">
    <source>
        <dbReference type="Pfam" id="PF08100"/>
    </source>
</evidence>
<dbReference type="InterPro" id="IPR036388">
    <property type="entry name" value="WH-like_DNA-bd_sf"/>
</dbReference>
<dbReference type="EMBL" id="JACEFO010001862">
    <property type="protein sequence ID" value="KAF8698689.1"/>
    <property type="molecule type" value="Genomic_DNA"/>
</dbReference>
<name>A0A835ELJ1_9POAL</name>
<sequence length="159" mass="17808">MDRRQDVKCDKFEGAMLPPGNQQHQRIKARPFLLKLEHLVAALPEDDRHDDPLSIDRFARTMVLQCCSPSTGSQVLLQAQLQLWHQSLGFFKSAALAIAIDLHTPDAIHRLGGAATLPQILVEAGISPCRLRDLRRVPVHPQGLNEFTFSSFSSSMEQF</sequence>
<evidence type="ECO:0000313" key="2">
    <source>
        <dbReference type="EMBL" id="KAF8698689.1"/>
    </source>
</evidence>
<proteinExistence type="predicted"/>
<protein>
    <recommendedName>
        <fullName evidence="1">O-methyltransferase dimerisation domain-containing protein</fullName>
    </recommendedName>
</protein>
<gene>
    <name evidence="2" type="ORF">HU200_034939</name>
</gene>
<comment type="caution">
    <text evidence="2">The sequence shown here is derived from an EMBL/GenBank/DDBJ whole genome shotgun (WGS) entry which is preliminary data.</text>
</comment>
<dbReference type="InterPro" id="IPR012967">
    <property type="entry name" value="COMT_dimerisation"/>
</dbReference>
<dbReference type="Proteomes" id="UP000636709">
    <property type="component" value="Unassembled WGS sequence"/>
</dbReference>
<evidence type="ECO:0000313" key="3">
    <source>
        <dbReference type="Proteomes" id="UP000636709"/>
    </source>
</evidence>
<dbReference type="AlphaFoldDB" id="A0A835ELJ1"/>
<dbReference type="InterPro" id="IPR036390">
    <property type="entry name" value="WH_DNA-bd_sf"/>
</dbReference>
<feature type="domain" description="O-methyltransferase dimerisation" evidence="1">
    <location>
        <begin position="84"/>
        <end position="139"/>
    </location>
</feature>
<reference evidence="2" key="1">
    <citation type="submission" date="2020-07" db="EMBL/GenBank/DDBJ databases">
        <title>Genome sequence and genetic diversity analysis of an under-domesticated orphan crop, white fonio (Digitaria exilis).</title>
        <authorList>
            <person name="Bennetzen J.L."/>
            <person name="Chen S."/>
            <person name="Ma X."/>
            <person name="Wang X."/>
            <person name="Yssel A.E.J."/>
            <person name="Chaluvadi S.R."/>
            <person name="Johnson M."/>
            <person name="Gangashetty P."/>
            <person name="Hamidou F."/>
            <person name="Sanogo M.D."/>
            <person name="Zwaenepoel A."/>
            <person name="Wallace J."/>
            <person name="Van De Peer Y."/>
            <person name="Van Deynze A."/>
        </authorList>
    </citation>
    <scope>NUCLEOTIDE SEQUENCE</scope>
    <source>
        <tissue evidence="2">Leaves</tissue>
    </source>
</reference>
<dbReference type="OrthoDB" id="2410195at2759"/>
<dbReference type="GO" id="GO:0046983">
    <property type="term" value="F:protein dimerization activity"/>
    <property type="evidence" value="ECO:0007669"/>
    <property type="project" value="InterPro"/>
</dbReference>
<dbReference type="SUPFAM" id="SSF46785">
    <property type="entry name" value="Winged helix' DNA-binding domain"/>
    <property type="match status" value="1"/>
</dbReference>
<organism evidence="2 3">
    <name type="scientific">Digitaria exilis</name>
    <dbReference type="NCBI Taxonomy" id="1010633"/>
    <lineage>
        <taxon>Eukaryota</taxon>
        <taxon>Viridiplantae</taxon>
        <taxon>Streptophyta</taxon>
        <taxon>Embryophyta</taxon>
        <taxon>Tracheophyta</taxon>
        <taxon>Spermatophyta</taxon>
        <taxon>Magnoliopsida</taxon>
        <taxon>Liliopsida</taxon>
        <taxon>Poales</taxon>
        <taxon>Poaceae</taxon>
        <taxon>PACMAD clade</taxon>
        <taxon>Panicoideae</taxon>
        <taxon>Panicodae</taxon>
        <taxon>Paniceae</taxon>
        <taxon>Anthephorinae</taxon>
        <taxon>Digitaria</taxon>
    </lineage>
</organism>
<accession>A0A835ELJ1</accession>
<keyword evidence="3" id="KW-1185">Reference proteome</keyword>
<dbReference type="Pfam" id="PF08100">
    <property type="entry name" value="Dimerisation"/>
    <property type="match status" value="1"/>
</dbReference>